<dbReference type="AlphaFoldDB" id="A0A255HBY2"/>
<keyword evidence="1 2" id="KW-0238">DNA-binding</keyword>
<evidence type="ECO:0000313" key="5">
    <source>
        <dbReference type="Proteomes" id="UP000216311"/>
    </source>
</evidence>
<dbReference type="InterPro" id="IPR009057">
    <property type="entry name" value="Homeodomain-like_sf"/>
</dbReference>
<evidence type="ECO:0000259" key="3">
    <source>
        <dbReference type="PROSITE" id="PS50977"/>
    </source>
</evidence>
<name>A0A255HBY2_9ACTN</name>
<dbReference type="SUPFAM" id="SSF46689">
    <property type="entry name" value="Homeodomain-like"/>
    <property type="match status" value="1"/>
</dbReference>
<dbReference type="GO" id="GO:0003677">
    <property type="term" value="F:DNA binding"/>
    <property type="evidence" value="ECO:0007669"/>
    <property type="project" value="UniProtKB-UniRule"/>
</dbReference>
<dbReference type="Gene3D" id="1.10.357.10">
    <property type="entry name" value="Tetracycline Repressor, domain 2"/>
    <property type="match status" value="1"/>
</dbReference>
<protein>
    <recommendedName>
        <fullName evidence="3">HTH tetR-type domain-containing protein</fullName>
    </recommendedName>
</protein>
<evidence type="ECO:0000256" key="2">
    <source>
        <dbReference type="PROSITE-ProRule" id="PRU00335"/>
    </source>
</evidence>
<gene>
    <name evidence="4" type="ORF">CGZ93_01590</name>
</gene>
<sequence length="121" mass="13409">MERVIEQAGVSRATAYRRWPSREQFLVDVLAETVRRTSLIPETEQDLVRLLALVDEHRPRLGSAQGRRNLIVEGLRMAMDADVRRLLGSPRSRTFLALSATYQGLPAGQVRDAVGGGAGVR</sequence>
<evidence type="ECO:0000313" key="4">
    <source>
        <dbReference type="EMBL" id="OYO25175.1"/>
    </source>
</evidence>
<evidence type="ECO:0000256" key="1">
    <source>
        <dbReference type="ARBA" id="ARBA00023125"/>
    </source>
</evidence>
<comment type="caution">
    <text evidence="2">Lacks conserved residue(s) required for the propagation of feature annotation.</text>
</comment>
<dbReference type="PROSITE" id="PS50977">
    <property type="entry name" value="HTH_TETR_2"/>
    <property type="match status" value="1"/>
</dbReference>
<dbReference type="InterPro" id="IPR001647">
    <property type="entry name" value="HTH_TetR"/>
</dbReference>
<comment type="caution">
    <text evidence="4">The sequence shown here is derived from an EMBL/GenBank/DDBJ whole genome shotgun (WGS) entry which is preliminary data.</text>
</comment>
<dbReference type="Proteomes" id="UP000216311">
    <property type="component" value="Unassembled WGS sequence"/>
</dbReference>
<accession>A0A255HBY2</accession>
<feature type="domain" description="HTH tetR-type" evidence="3">
    <location>
        <begin position="1"/>
        <end position="37"/>
    </location>
</feature>
<dbReference type="EMBL" id="NMVQ01000001">
    <property type="protein sequence ID" value="OYO25175.1"/>
    <property type="molecule type" value="Genomic_DNA"/>
</dbReference>
<reference evidence="4 5" key="1">
    <citation type="submission" date="2017-07" db="EMBL/GenBank/DDBJ databases">
        <title>Draft whole genome sequences of clinical Proprionibacteriaceae strains.</title>
        <authorList>
            <person name="Bernier A.-M."/>
            <person name="Bernard K."/>
            <person name="Domingo M.-C."/>
        </authorList>
    </citation>
    <scope>NUCLEOTIDE SEQUENCE [LARGE SCALE GENOMIC DNA]</scope>
    <source>
        <strain evidence="4 5">NML 130396</strain>
    </source>
</reference>
<organism evidence="4 5">
    <name type="scientific">Enemella dayhoffiae</name>
    <dbReference type="NCBI Taxonomy" id="2016507"/>
    <lineage>
        <taxon>Bacteria</taxon>
        <taxon>Bacillati</taxon>
        <taxon>Actinomycetota</taxon>
        <taxon>Actinomycetes</taxon>
        <taxon>Propionibacteriales</taxon>
        <taxon>Propionibacteriaceae</taxon>
        <taxon>Enemella</taxon>
    </lineage>
</organism>
<proteinExistence type="predicted"/>
<keyword evidence="5" id="KW-1185">Reference proteome</keyword>
<dbReference type="RefSeq" id="WP_094362383.1">
    <property type="nucleotide sequence ID" value="NZ_NMVQ01000001.1"/>
</dbReference>